<evidence type="ECO:0000256" key="1">
    <source>
        <dbReference type="SAM" id="MobiDB-lite"/>
    </source>
</evidence>
<feature type="compositionally biased region" description="Basic and acidic residues" evidence="1">
    <location>
        <begin position="352"/>
        <end position="367"/>
    </location>
</feature>
<proteinExistence type="predicted"/>
<feature type="region of interest" description="Disordered" evidence="1">
    <location>
        <begin position="1"/>
        <end position="96"/>
    </location>
</feature>
<feature type="region of interest" description="Disordered" evidence="1">
    <location>
        <begin position="469"/>
        <end position="488"/>
    </location>
</feature>
<organism evidence="2 3">
    <name type="scientific">Bugula neritina</name>
    <name type="common">Brown bryozoan</name>
    <name type="synonym">Sertularia neritina</name>
    <dbReference type="NCBI Taxonomy" id="10212"/>
    <lineage>
        <taxon>Eukaryota</taxon>
        <taxon>Metazoa</taxon>
        <taxon>Spiralia</taxon>
        <taxon>Lophotrochozoa</taxon>
        <taxon>Bryozoa</taxon>
        <taxon>Gymnolaemata</taxon>
        <taxon>Cheilostomatida</taxon>
        <taxon>Flustrina</taxon>
        <taxon>Buguloidea</taxon>
        <taxon>Bugulidae</taxon>
        <taxon>Bugula</taxon>
    </lineage>
</organism>
<comment type="caution">
    <text evidence="2">The sequence shown here is derived from an EMBL/GenBank/DDBJ whole genome shotgun (WGS) entry which is preliminary data.</text>
</comment>
<keyword evidence="3" id="KW-1185">Reference proteome</keyword>
<dbReference type="EMBL" id="VXIV02001535">
    <property type="protein sequence ID" value="KAF6032076.1"/>
    <property type="molecule type" value="Genomic_DNA"/>
</dbReference>
<reference evidence="2" key="1">
    <citation type="submission" date="2020-06" db="EMBL/GenBank/DDBJ databases">
        <title>Draft genome of Bugula neritina, a colonial animal packing powerful symbionts and potential medicines.</title>
        <authorList>
            <person name="Rayko M."/>
        </authorList>
    </citation>
    <scope>NUCLEOTIDE SEQUENCE [LARGE SCALE GENOMIC DNA]</scope>
    <source>
        <strain evidence="2">Kwan_BN1</strain>
    </source>
</reference>
<feature type="compositionally biased region" description="Polar residues" evidence="1">
    <location>
        <begin position="320"/>
        <end position="332"/>
    </location>
</feature>
<feature type="compositionally biased region" description="Acidic residues" evidence="1">
    <location>
        <begin position="336"/>
        <end position="351"/>
    </location>
</feature>
<evidence type="ECO:0000313" key="3">
    <source>
        <dbReference type="Proteomes" id="UP000593567"/>
    </source>
</evidence>
<dbReference type="PANTHER" id="PTHR22605:SF16">
    <property type="entry name" value="E3 UBIQUITIN-PROTEIN LIGASE RNF213"/>
    <property type="match status" value="1"/>
</dbReference>
<feature type="region of interest" description="Disordered" evidence="1">
    <location>
        <begin position="253"/>
        <end position="276"/>
    </location>
</feature>
<dbReference type="OrthoDB" id="6142015at2759"/>
<evidence type="ECO:0000313" key="2">
    <source>
        <dbReference type="EMBL" id="KAF6032076.1"/>
    </source>
</evidence>
<feature type="compositionally biased region" description="Basic and acidic residues" evidence="1">
    <location>
        <begin position="253"/>
        <end position="273"/>
    </location>
</feature>
<feature type="compositionally biased region" description="Low complexity" evidence="1">
    <location>
        <begin position="127"/>
        <end position="142"/>
    </location>
</feature>
<feature type="compositionally biased region" description="Polar residues" evidence="1">
    <location>
        <begin position="76"/>
        <end position="96"/>
    </location>
</feature>
<feature type="compositionally biased region" description="Basic and acidic residues" evidence="1">
    <location>
        <begin position="38"/>
        <end position="54"/>
    </location>
</feature>
<gene>
    <name evidence="2" type="ORF">EB796_009576</name>
</gene>
<feature type="region of interest" description="Disordered" evidence="1">
    <location>
        <begin position="118"/>
        <end position="155"/>
    </location>
</feature>
<protein>
    <submittedName>
        <fullName evidence="2">RNF213</fullName>
    </submittedName>
</protein>
<dbReference type="InterPro" id="IPR031248">
    <property type="entry name" value="RNF213"/>
</dbReference>
<feature type="region of interest" description="Disordered" evidence="1">
    <location>
        <begin position="319"/>
        <end position="416"/>
    </location>
</feature>
<sequence length="2541" mass="289835">MQSDVPQEVPQLCAKCGTPQSKGKRGLAKFCPDCGTRFPDRPPDSTRHTSHDTAVRTAASKNIDSGNTADEKTERNTTSGDHTAVNSVTTDVKQVSTQIKQLHVSFDDPVASTVHDSKLAESPLNRSDQPSADDSSSSTMSSEEPPKKTPKVNMDYPTVEMRNSEGSVPPHHNDGSATMNLDNSLQQTELVNSVPPTNGTPQLHIPHVPPQPNGQVFFNDTQSPRFNDHMDTGTMPEPKVNPHQSEFHTGYTEESHDSMQTEWTEPRDGHSEELSLSAQELRDYTGRCLLRRHSMPDLTRVTDRSELEWSFHARIPKKASSLTELSAHRQSQSAEVVDEEAEDDDAYSSDEDYYRSTKTDDGTEKSEAGGAGDTVADTGSEPMQEDSHQTDKNDEEKHPETDSHAKASASKDVSSEGLLEDVVEVINEYMTKLETFGDTYQLNPDDSSSVLKWREKIESLLKALETISNSRASRGSAKSKGPSEAQKHAMKDMSDFINNESKKLNELFENNNVGKVKITKIVEKKEKKRTMRCLTFKVVLSTYFAKYFEEHGVTEPVVEVRAEKPGWNQTLVGMKKSEGGVYVGELLTPLSTKPYTTNYRYLVYDGVNYSKNNWEYIHRAKYRTTAFRSVSIGGNEPDSVIYDGVTFPSKHSDIWNHVAPRLLDFGQEKAEYSKGVRAMLPNWSLEIEKGSTLLTLCDMCEEVRSQQYPLLTGFQTTPEHHNMASTMRQLDQVFSSYVTDSIKHCLNGLQDLNDICQIVGSMLGLLHLSWFRYGNEFSLIEANKDLFVRFISATMDRVAALQQDLTKLTKSSAPGGRKVNQNDQLSAGQKLISLFTKQIFGNEDLRQKVHASLLSSIGIIGGRMMHNPVWVALLPFVGLLSYSSTLTKFVDSDEWVDAQLDSKLIRSLHVRPQNPNEWRSWLTWLSPWFRVDLRLPYTFLKLLTCSELIHVLQTENNPALYMIPLNAVLHQVSQNLNPRNKSEQVFKLFQGLLKFVKVSVKRHTCIPDDLSVTLTQKFLELLVAAEFSHVVSKGFYEIVQIYLLVFDKKFSSYKPQQTKSTPKSGHAQKEELFNSLMSPLVALLGDLSTAFEGSFTSVELMNLRGCLHRGYPHWSSRNNANLLKPEEIQIWGELFQCQAANETLSNYWIQLLQRQLKGRLVQVAKTNTMAVVDLYCNQEFIPDMGNTVAEVAFLRAEQILMDTQKSGILFGTMKHKIGSLVDQALNKTWDRNDESIENIVRNMVKWGNFLPVWNFYQNLTDDKRDCISQENSSRLLKSAKALTSVFHNLLNGCISFSNFEFLRDNQSKVLELCDVSAELKSNQQRIESALQLREQLRQQFLEFCSLFNQLWYTCGRVVDERNQIDSWLSRDIRTLQFNGAIMDNGHIVCELIPQGVRDILLPFKNYCHRRVYERAFAIYVSRAATGPLADVVKIHQQAVDKFNQVCNNLESGEITIRGLEEIHKTYFDQNLTEFMSELEHMVSEKILKDRKKQVALCAHLDHCHYNAETMLAMRQEFGLTGDFSDMEKILESKSKRLLLKDISDDLLRTGSRIKDITKEQIECIRKFKECTEFVEWVKREVPRKDISNFVDLASSTLGEDDLAAQKTRCLLIALTGYAPLIYYDFSNTTTSFEEFLEMCNGVWDSLKENKELPNNLESSSAEVDWIKKVKDQFGSVEIDSIAQATAINKTGVYLVGNIHNFSKQFKTVEDVISLSCMVDQKNSGQSENGEKIEKFYRYSDLKDLQSKLTLVAGEKQKENMNTIKRFDEMRDAVERLARVYLEIRREGCIQFDEMLVKIDCSAEMTSKVKFKLQSIKHQFVGKPSARKTILDHCHDLYEFMTRCLESWQQMMIEKRSEHHALNYYTTEQLVVLRKELGTYFQQQDNSCLKQSLPLLAMIYEVDCKILWFHLSKYPPNGQAMEVDDETAMFESMSAIHRDLFDEIMEEHDDLPRSVVIQAVQKDLSPAETMAWIEENKESVADQSKKAELQTSEGVLSSITSNINKQSSFISQLESFWNDFNDATGKTIRNLLSIEHLSSLLHSLKGCRVVSETQRKLPDWLKRGRPQLIAAPQKITYQMVLSIYEHDSQYAFPPTRNDVLVCSSSTNSEQVSLFLNRALSDPDSFYCMVNCHLLSYEVCRFIENRVSDATEEGNKDYGLALIYAEEVREARIRAYLDKYLVKNPMLADKKKLTAYVTRILTVPPDVLVSACHIDPERSMARLIRSNRAGVGKTLQRDNLIRGLREVEKVQGRDIIIPIYKTVSTDEIVARLTDELAYQQKYDMDGEQKRGIYDVQKEENFDTIHFDIAHEVDFGVDELLFNLIILRSIVNSEGVVWQAQNTQYYIIECMPFTRKFHVLSQSVCHDVLVSQSACVMMCWCHIVPVSQCACGMVFKCHDVLVSHCASVVMCWCSSVMMCWCHNVLVAWCPVDFIGFDPEILEQKEWQTVLKYLSIQDDLLRHSSIMDELMRDKTFSPKDALVLLIQNCGLKDPTWSELRHYVYFLSNQLFKVEKSPFCSAGTAEDLPGFKNFVVQFMFRMAKVC</sequence>
<dbReference type="Proteomes" id="UP000593567">
    <property type="component" value="Unassembled WGS sequence"/>
</dbReference>
<dbReference type="PANTHER" id="PTHR22605">
    <property type="entry name" value="RZ-TYPE DOMAIN-CONTAINING PROTEIN"/>
    <property type="match status" value="1"/>
</dbReference>
<feature type="compositionally biased region" description="Basic and acidic residues" evidence="1">
    <location>
        <begin position="385"/>
        <end position="405"/>
    </location>
</feature>
<feature type="compositionally biased region" description="Polar residues" evidence="1">
    <location>
        <begin position="59"/>
        <end position="68"/>
    </location>
</feature>
<accession>A0A7J7K3D0</accession>
<dbReference type="GO" id="GO:0016887">
    <property type="term" value="F:ATP hydrolysis activity"/>
    <property type="evidence" value="ECO:0007669"/>
    <property type="project" value="InterPro"/>
</dbReference>
<dbReference type="GO" id="GO:0004842">
    <property type="term" value="F:ubiquitin-protein transferase activity"/>
    <property type="evidence" value="ECO:0007669"/>
    <property type="project" value="InterPro"/>
</dbReference>
<name>A0A7J7K3D0_BUGNE</name>